<name>A0A1C4B490_9ENTR</name>
<feature type="signal peptide" evidence="5">
    <location>
        <begin position="1"/>
        <end position="29"/>
    </location>
</feature>
<sequence length="446" mass="48210">MFILHCNLKVIISGMLAVLVSGFSATLLAQDSPDFPEPALPTHICARLVPHQVYSSGDDTQRLQSAIDNCPRGEALQLLAGRFFSGPLTMKSGVTLWISHGAMLAANPDPRVYDKNGRCGTLDHKGNGCRPFILFRNTDGGGIIGEGIIDGQGGELMKGENESWWQLARRAQTEGRAQNVPRLVEIDDGSHILFHGITLRNSPGFHVTLKNVQGAIFWGVRIDTPANARNTDGIDPISSQNILIAHSFIRTGDDNVAIKAGAGGPTRHVLLVDNHFYWGHGMSIGSETVGGISDIRVRDLTLDGTTSGLRIKSDNSRGGLVSDIRYENVCLRGNRRPLDFDTRYDVHASGSNIPVYRDISLSHISGETGQLVLRGYDAVHSLHFVLDGVYFSNAARWLIESAQLRIGPGGVSPVPPGEAPLQQSVVAADCAKNWSPFPVTDMPSVK</sequence>
<keyword evidence="5" id="KW-0732">Signal</keyword>
<dbReference type="PROSITE" id="PS00502">
    <property type="entry name" value="POLYGALACTURONASE"/>
    <property type="match status" value="1"/>
</dbReference>
<dbReference type="Proteomes" id="UP000198515">
    <property type="component" value="Unassembled WGS sequence"/>
</dbReference>
<comment type="similarity">
    <text evidence="1 4">Belongs to the glycosyl hydrolase 28 family.</text>
</comment>
<dbReference type="Gene3D" id="2.160.20.10">
    <property type="entry name" value="Single-stranded right-handed beta-helix, Pectin lyase-like"/>
    <property type="match status" value="1"/>
</dbReference>
<dbReference type="Pfam" id="PF00295">
    <property type="entry name" value="Glyco_hydro_28"/>
    <property type="match status" value="1"/>
</dbReference>
<evidence type="ECO:0000313" key="7">
    <source>
        <dbReference type="Proteomes" id="UP000198515"/>
    </source>
</evidence>
<evidence type="ECO:0000256" key="3">
    <source>
        <dbReference type="ARBA" id="ARBA00023295"/>
    </source>
</evidence>
<keyword evidence="2 4" id="KW-0378">Hydrolase</keyword>
<evidence type="ECO:0000256" key="2">
    <source>
        <dbReference type="ARBA" id="ARBA00022801"/>
    </source>
</evidence>
<dbReference type="PANTHER" id="PTHR31339">
    <property type="entry name" value="PECTIN LYASE-RELATED"/>
    <property type="match status" value="1"/>
</dbReference>
<organism evidence="6 7">
    <name type="scientific">Kosakonia oryziphila</name>
    <dbReference type="NCBI Taxonomy" id="1005667"/>
    <lineage>
        <taxon>Bacteria</taxon>
        <taxon>Pseudomonadati</taxon>
        <taxon>Pseudomonadota</taxon>
        <taxon>Gammaproteobacteria</taxon>
        <taxon>Enterobacterales</taxon>
        <taxon>Enterobacteriaceae</taxon>
        <taxon>Kosakonia</taxon>
    </lineage>
</organism>
<keyword evidence="3 4" id="KW-0326">Glycosidase</keyword>
<keyword evidence="7" id="KW-1185">Reference proteome</keyword>
<dbReference type="AlphaFoldDB" id="A0A1C4B490"/>
<dbReference type="GO" id="GO:0004650">
    <property type="term" value="F:polygalacturonase activity"/>
    <property type="evidence" value="ECO:0007669"/>
    <property type="project" value="InterPro"/>
</dbReference>
<dbReference type="GO" id="GO:0005975">
    <property type="term" value="P:carbohydrate metabolic process"/>
    <property type="evidence" value="ECO:0007669"/>
    <property type="project" value="InterPro"/>
</dbReference>
<dbReference type="InterPro" id="IPR000743">
    <property type="entry name" value="Glyco_hydro_28"/>
</dbReference>
<evidence type="ECO:0000256" key="1">
    <source>
        <dbReference type="ARBA" id="ARBA00008834"/>
    </source>
</evidence>
<proteinExistence type="inferred from homology"/>
<protein>
    <submittedName>
        <fullName evidence="6">Polygalacturonase</fullName>
    </submittedName>
</protein>
<evidence type="ECO:0000313" key="6">
    <source>
        <dbReference type="EMBL" id="SCC01680.1"/>
    </source>
</evidence>
<feature type="chain" id="PRO_5008689125" evidence="5">
    <location>
        <begin position="30"/>
        <end position="446"/>
    </location>
</feature>
<dbReference type="PANTHER" id="PTHR31339:SF9">
    <property type="entry name" value="PLASMIN AND FIBRONECTIN-BINDING PROTEIN A"/>
    <property type="match status" value="1"/>
</dbReference>
<dbReference type="RefSeq" id="WP_244153039.1">
    <property type="nucleotide sequence ID" value="NZ_FMBC01000006.1"/>
</dbReference>
<reference evidence="7" key="1">
    <citation type="submission" date="2016-08" db="EMBL/GenBank/DDBJ databases">
        <authorList>
            <person name="Varghese N."/>
            <person name="Submissions Spin"/>
        </authorList>
    </citation>
    <scope>NUCLEOTIDE SEQUENCE [LARGE SCALE GENOMIC DNA]</scope>
    <source>
        <strain evidence="7">REICA_142</strain>
    </source>
</reference>
<accession>A0A1C4B490</accession>
<dbReference type="InterPro" id="IPR051801">
    <property type="entry name" value="GH28_Enzymes"/>
</dbReference>
<evidence type="ECO:0000256" key="4">
    <source>
        <dbReference type="RuleBase" id="RU361169"/>
    </source>
</evidence>
<dbReference type="InterPro" id="IPR012334">
    <property type="entry name" value="Pectin_lyas_fold"/>
</dbReference>
<dbReference type="EMBL" id="FMBC01000006">
    <property type="protein sequence ID" value="SCC01680.1"/>
    <property type="molecule type" value="Genomic_DNA"/>
</dbReference>
<gene>
    <name evidence="6" type="ORF">GA0061070_1006107</name>
</gene>
<dbReference type="InterPro" id="IPR011050">
    <property type="entry name" value="Pectin_lyase_fold/virulence"/>
</dbReference>
<dbReference type="SUPFAM" id="SSF51126">
    <property type="entry name" value="Pectin lyase-like"/>
    <property type="match status" value="1"/>
</dbReference>
<evidence type="ECO:0000256" key="5">
    <source>
        <dbReference type="SAM" id="SignalP"/>
    </source>
</evidence>